<accession>A0ABM1C0E0</accession>
<evidence type="ECO:0000256" key="1">
    <source>
        <dbReference type="ARBA" id="ARBA00004496"/>
    </source>
</evidence>
<name>A0ABM1C0E0_LIMPO</name>
<keyword evidence="5" id="KW-1185">Reference proteome</keyword>
<dbReference type="Proteomes" id="UP000694941">
    <property type="component" value="Unplaced"/>
</dbReference>
<proteinExistence type="inferred from homology"/>
<gene>
    <name evidence="6" type="primary">LOC106475917</name>
</gene>
<evidence type="ECO:0000256" key="4">
    <source>
        <dbReference type="SAM" id="MobiDB-lite"/>
    </source>
</evidence>
<feature type="region of interest" description="Disordered" evidence="4">
    <location>
        <begin position="134"/>
        <end position="157"/>
    </location>
</feature>
<dbReference type="InterPro" id="IPR026151">
    <property type="entry name" value="Maspardin"/>
</dbReference>
<organism evidence="5 6">
    <name type="scientific">Limulus polyphemus</name>
    <name type="common">Atlantic horseshoe crab</name>
    <dbReference type="NCBI Taxonomy" id="6850"/>
    <lineage>
        <taxon>Eukaryota</taxon>
        <taxon>Metazoa</taxon>
        <taxon>Ecdysozoa</taxon>
        <taxon>Arthropoda</taxon>
        <taxon>Chelicerata</taxon>
        <taxon>Merostomata</taxon>
        <taxon>Xiphosura</taxon>
        <taxon>Limulidae</taxon>
        <taxon>Limulus</taxon>
    </lineage>
</organism>
<evidence type="ECO:0000313" key="6">
    <source>
        <dbReference type="RefSeq" id="XP_013792046.2"/>
    </source>
</evidence>
<protein>
    <submittedName>
        <fullName evidence="6">Maspardin-like isoform X2</fullName>
    </submittedName>
</protein>
<dbReference type="GeneID" id="106475917"/>
<comment type="subcellular location">
    <subcellularLocation>
        <location evidence="1">Cytoplasm</location>
    </subcellularLocation>
</comment>
<evidence type="ECO:0000256" key="2">
    <source>
        <dbReference type="ARBA" id="ARBA00008645"/>
    </source>
</evidence>
<evidence type="ECO:0000313" key="5">
    <source>
        <dbReference type="Proteomes" id="UP000694941"/>
    </source>
</evidence>
<reference evidence="6" key="1">
    <citation type="submission" date="2025-08" db="UniProtKB">
        <authorList>
            <consortium name="RefSeq"/>
        </authorList>
    </citation>
    <scope>IDENTIFICATION</scope>
    <source>
        <tissue evidence="6">Muscle</tissue>
    </source>
</reference>
<feature type="compositionally biased region" description="Low complexity" evidence="4">
    <location>
        <begin position="134"/>
        <end position="149"/>
    </location>
</feature>
<evidence type="ECO:0000256" key="3">
    <source>
        <dbReference type="ARBA" id="ARBA00022490"/>
    </source>
</evidence>
<sequence length="157" mass="17605">MMPSLVLKKMVMSSYSKGILPTEIADSIDFMVDKLDSLRQPELASRLTLNCVRCYVEPQTLKDVPMTIISVFDESGLSHVVREDLFKLYPSAKKAHLKTGGNFPYLSRSDEVNLYIQVHLRQFQFTKFSACESGPLPSSSGVSSSSASPYDDTKKWK</sequence>
<dbReference type="PANTHER" id="PTHR15913">
    <property type="entry name" value="ACID CLUSTER PROTEIN 33"/>
    <property type="match status" value="1"/>
</dbReference>
<comment type="similarity">
    <text evidence="2">Belongs to the AB hydrolase superfamily.</text>
</comment>
<keyword evidence="3" id="KW-0963">Cytoplasm</keyword>
<dbReference type="RefSeq" id="XP_013792046.2">
    <property type="nucleotide sequence ID" value="XM_013936592.2"/>
</dbReference>
<dbReference type="PANTHER" id="PTHR15913:SF0">
    <property type="entry name" value="MASPARDIN"/>
    <property type="match status" value="1"/>
</dbReference>